<accession>A0A1G2FHF9</accession>
<dbReference type="PANTHER" id="PTHR21621:SF0">
    <property type="entry name" value="BETA-CITRYLGLUTAMATE SYNTHASE B-RELATED"/>
    <property type="match status" value="1"/>
</dbReference>
<dbReference type="InterPro" id="IPR011761">
    <property type="entry name" value="ATP-grasp"/>
</dbReference>
<keyword evidence="1" id="KW-0547">Nucleotide-binding</keyword>
<comment type="caution">
    <text evidence="3">The sequence shown here is derived from an EMBL/GenBank/DDBJ whole genome shotgun (WGS) entry which is preliminary data.</text>
</comment>
<name>A0A1G2FHF9_9BACT</name>
<dbReference type="GO" id="GO:0018169">
    <property type="term" value="F:ribosomal S6-glutamic acid ligase activity"/>
    <property type="evidence" value="ECO:0007669"/>
    <property type="project" value="TreeGrafter"/>
</dbReference>
<keyword evidence="1" id="KW-0067">ATP-binding</keyword>
<evidence type="ECO:0000313" key="3">
    <source>
        <dbReference type="EMBL" id="OGZ37476.1"/>
    </source>
</evidence>
<reference evidence="3 4" key="1">
    <citation type="journal article" date="2016" name="Nat. Commun.">
        <title>Thousands of microbial genomes shed light on interconnected biogeochemical processes in an aquifer system.</title>
        <authorList>
            <person name="Anantharaman K."/>
            <person name="Brown C.T."/>
            <person name="Hug L.A."/>
            <person name="Sharon I."/>
            <person name="Castelle C.J."/>
            <person name="Probst A.J."/>
            <person name="Thomas B.C."/>
            <person name="Singh A."/>
            <person name="Wilkins M.J."/>
            <person name="Karaoz U."/>
            <person name="Brodie E.L."/>
            <person name="Williams K.H."/>
            <person name="Hubbard S.S."/>
            <person name="Banfield J.F."/>
        </authorList>
    </citation>
    <scope>NUCLEOTIDE SEQUENCE [LARGE SCALE GENOMIC DNA]</scope>
</reference>
<dbReference type="GO" id="GO:0005524">
    <property type="term" value="F:ATP binding"/>
    <property type="evidence" value="ECO:0007669"/>
    <property type="project" value="UniProtKB-UniRule"/>
</dbReference>
<dbReference type="Pfam" id="PF08443">
    <property type="entry name" value="RimK"/>
    <property type="match status" value="1"/>
</dbReference>
<sequence>MKILLIGSKKSPESQQLKKEAEKRSHYLKIIPLNQLILSFRQNLFVFTKEGRDISEFDAILFRAINRHIVEAKIIAEYMKNRNKIVIDDILAGSNYDHHKFLMHTKLKEENIPQPITYLPLGLNALKKTLEKIEPPLVVKHLKEMRGRYVFRFDAQKEVLDFFSRNKKEWLGLPRGKAGRYLIQEWYPAKKYYRVLILGEEALGAMERLSLLCKNRPKIPLAERSKKIKLTKKLKELALTAARTAGIEFAGVDIMPDKNGQLRVLEINRSPQFKRFSQITGLNVAKKVIKYIESKPQAKV</sequence>
<protein>
    <recommendedName>
        <fullName evidence="2">ATP-grasp domain-containing protein</fullName>
    </recommendedName>
</protein>
<dbReference type="STRING" id="1801997.A3J64_00585"/>
<evidence type="ECO:0000259" key="2">
    <source>
        <dbReference type="PROSITE" id="PS50975"/>
    </source>
</evidence>
<dbReference type="Gene3D" id="3.30.470.20">
    <property type="entry name" value="ATP-grasp fold, B domain"/>
    <property type="match status" value="1"/>
</dbReference>
<dbReference type="PANTHER" id="PTHR21621">
    <property type="entry name" value="RIBOSOMAL PROTEIN S6 MODIFICATION PROTEIN"/>
    <property type="match status" value="1"/>
</dbReference>
<dbReference type="PROSITE" id="PS50975">
    <property type="entry name" value="ATP_GRASP"/>
    <property type="match status" value="1"/>
</dbReference>
<organism evidence="3 4">
    <name type="scientific">Candidatus Portnoybacteria bacterium RIFCSPHIGHO2_12_FULL_38_9</name>
    <dbReference type="NCBI Taxonomy" id="1801997"/>
    <lineage>
        <taxon>Bacteria</taxon>
        <taxon>Candidatus Portnoyibacteriota</taxon>
    </lineage>
</organism>
<dbReference type="Proteomes" id="UP000177061">
    <property type="component" value="Unassembled WGS sequence"/>
</dbReference>
<proteinExistence type="predicted"/>
<dbReference type="Gene3D" id="3.40.50.20">
    <property type="match status" value="1"/>
</dbReference>
<dbReference type="GO" id="GO:0009432">
    <property type="term" value="P:SOS response"/>
    <property type="evidence" value="ECO:0007669"/>
    <property type="project" value="TreeGrafter"/>
</dbReference>
<dbReference type="EMBL" id="MHNB01000007">
    <property type="protein sequence ID" value="OGZ37476.1"/>
    <property type="molecule type" value="Genomic_DNA"/>
</dbReference>
<dbReference type="AlphaFoldDB" id="A0A1G2FHF9"/>
<dbReference type="SUPFAM" id="SSF56059">
    <property type="entry name" value="Glutathione synthetase ATP-binding domain-like"/>
    <property type="match status" value="1"/>
</dbReference>
<dbReference type="InterPro" id="IPR013651">
    <property type="entry name" value="ATP-grasp_RimK-type"/>
</dbReference>
<gene>
    <name evidence="3" type="ORF">A3J64_00585</name>
</gene>
<feature type="domain" description="ATP-grasp" evidence="2">
    <location>
        <begin position="104"/>
        <end position="293"/>
    </location>
</feature>
<dbReference type="GO" id="GO:0046872">
    <property type="term" value="F:metal ion binding"/>
    <property type="evidence" value="ECO:0007669"/>
    <property type="project" value="InterPro"/>
</dbReference>
<evidence type="ECO:0000313" key="4">
    <source>
        <dbReference type="Proteomes" id="UP000177061"/>
    </source>
</evidence>
<evidence type="ECO:0000256" key="1">
    <source>
        <dbReference type="PROSITE-ProRule" id="PRU00409"/>
    </source>
</evidence>
<dbReference type="GO" id="GO:0005737">
    <property type="term" value="C:cytoplasm"/>
    <property type="evidence" value="ECO:0007669"/>
    <property type="project" value="TreeGrafter"/>
</dbReference>